<keyword evidence="3" id="KW-0949">S-adenosyl-L-methionine</keyword>
<dbReference type="PANTHER" id="PTHR43712">
    <property type="entry name" value="PUTATIVE (AFU_ORTHOLOGUE AFUA_4G14580)-RELATED"/>
    <property type="match status" value="1"/>
</dbReference>
<evidence type="ECO:0000313" key="6">
    <source>
        <dbReference type="Proteomes" id="UP000249619"/>
    </source>
</evidence>
<dbReference type="InterPro" id="IPR016461">
    <property type="entry name" value="COMT-like"/>
</dbReference>
<dbReference type="SUPFAM" id="SSF46785">
    <property type="entry name" value="Winged helix' DNA-binding domain"/>
    <property type="match status" value="1"/>
</dbReference>
<dbReference type="Gene3D" id="1.10.10.10">
    <property type="entry name" value="Winged helix-like DNA-binding domain superfamily/Winged helix DNA-binding domain"/>
    <property type="match status" value="1"/>
</dbReference>
<comment type="caution">
    <text evidence="5">The sequence shown here is derived from an EMBL/GenBank/DDBJ whole genome shotgun (WGS) entry which is preliminary data.</text>
</comment>
<feature type="domain" description="O-methyltransferase C-terminal" evidence="4">
    <location>
        <begin position="185"/>
        <end position="396"/>
    </location>
</feature>
<keyword evidence="2 5" id="KW-0808">Transferase</keyword>
<dbReference type="InterPro" id="IPR036390">
    <property type="entry name" value="WH_DNA-bd_sf"/>
</dbReference>
<dbReference type="EMBL" id="QGDH01000143">
    <property type="protein sequence ID" value="RAR04919.1"/>
    <property type="molecule type" value="Genomic_DNA"/>
</dbReference>
<dbReference type="GO" id="GO:0008171">
    <property type="term" value="F:O-methyltransferase activity"/>
    <property type="evidence" value="ECO:0007669"/>
    <property type="project" value="InterPro"/>
</dbReference>
<reference evidence="6" key="1">
    <citation type="submission" date="2018-05" db="EMBL/GenBank/DDBJ databases">
        <title>Draft genome sequence of Stemphylium lycopersici strain CIDEFI 213.</title>
        <authorList>
            <person name="Medina R."/>
            <person name="Franco M.E.E."/>
            <person name="Lucentini C.G."/>
            <person name="Saparrat M.C.N."/>
            <person name="Balatti P.A."/>
        </authorList>
    </citation>
    <scope>NUCLEOTIDE SEQUENCE [LARGE SCALE GENOMIC DNA]</scope>
    <source>
        <strain evidence="6">CIDEFI 213</strain>
    </source>
</reference>
<dbReference type="InterPro" id="IPR001077">
    <property type="entry name" value="COMT_C"/>
</dbReference>
<evidence type="ECO:0000256" key="2">
    <source>
        <dbReference type="ARBA" id="ARBA00022679"/>
    </source>
</evidence>
<dbReference type="Pfam" id="PF00891">
    <property type="entry name" value="Methyltransf_2"/>
    <property type="match status" value="1"/>
</dbReference>
<keyword evidence="6" id="KW-1185">Reference proteome</keyword>
<dbReference type="PROSITE" id="PS51683">
    <property type="entry name" value="SAM_OMT_II"/>
    <property type="match status" value="1"/>
</dbReference>
<evidence type="ECO:0000313" key="5">
    <source>
        <dbReference type="EMBL" id="RAR04919.1"/>
    </source>
</evidence>
<name>A0A364MVJ9_STELY</name>
<evidence type="ECO:0000256" key="3">
    <source>
        <dbReference type="ARBA" id="ARBA00022691"/>
    </source>
</evidence>
<dbReference type="PANTHER" id="PTHR43712:SF16">
    <property type="entry name" value="O-METHYLTRANSFERASE ELCB"/>
    <property type="match status" value="1"/>
</dbReference>
<dbReference type="GO" id="GO:0032259">
    <property type="term" value="P:methylation"/>
    <property type="evidence" value="ECO:0007669"/>
    <property type="project" value="UniProtKB-KW"/>
</dbReference>
<dbReference type="AlphaFoldDB" id="A0A364MVJ9"/>
<proteinExistence type="predicted"/>
<dbReference type="InterPro" id="IPR036388">
    <property type="entry name" value="WH-like_DNA-bd_sf"/>
</dbReference>
<evidence type="ECO:0000256" key="1">
    <source>
        <dbReference type="ARBA" id="ARBA00022603"/>
    </source>
</evidence>
<dbReference type="InterPro" id="IPR029063">
    <property type="entry name" value="SAM-dependent_MTases_sf"/>
</dbReference>
<accession>A0A364MVJ9</accession>
<organism evidence="5 6">
    <name type="scientific">Stemphylium lycopersici</name>
    <name type="common">Tomato gray leaf spot disease fungus</name>
    <name type="synonym">Thyrospora lycopersici</name>
    <dbReference type="NCBI Taxonomy" id="183478"/>
    <lineage>
        <taxon>Eukaryota</taxon>
        <taxon>Fungi</taxon>
        <taxon>Dikarya</taxon>
        <taxon>Ascomycota</taxon>
        <taxon>Pezizomycotina</taxon>
        <taxon>Dothideomycetes</taxon>
        <taxon>Pleosporomycetidae</taxon>
        <taxon>Pleosporales</taxon>
        <taxon>Pleosporineae</taxon>
        <taxon>Pleosporaceae</taxon>
        <taxon>Stemphylium</taxon>
    </lineage>
</organism>
<evidence type="ECO:0000259" key="4">
    <source>
        <dbReference type="Pfam" id="PF00891"/>
    </source>
</evidence>
<gene>
    <name evidence="5" type="ORF">DDE83_007619</name>
</gene>
<dbReference type="Gene3D" id="3.40.50.150">
    <property type="entry name" value="Vaccinia Virus protein VP39"/>
    <property type="match status" value="1"/>
</dbReference>
<keyword evidence="1 5" id="KW-0489">Methyltransferase</keyword>
<sequence>MAVQQDDVSIASLADRVSALSKSITSYIDTSGYGQPNFTRSSPAVPETAEYEALRNQLNDAVLDLHRLVNGPKNLFRTQGYSCADAATTQVALSRKYFEHVPADDTGISAAELAEKAGMDEDRTNRFLKMLATQRVFEEVEDKFRHTAASYFLKTSKFAAMADMSYDDTFKAAMEMNKHIEESPFSSGLKNCAWYRKYNMNFYDFLETDPEKALRFSNAMAGWSLVDNSVNVLQNGFDWESLQNKKVVDIGGGNGHISIDLAKHYPSLSFVVQDVSVYQLSTTQSTEIQDRVTFQKYNYFTPQPVRDAAIYFYRVCFHNNNDEESVKMIRAIVPALENRDDEPRLLISDTIVPERAQGAITRSEEHQHRQQDMIMLTYFGGKERTEKNWRQLLEMADKRLEIVNINYSPSGAGLLEIRLKQEPGSVSTP</sequence>
<dbReference type="SUPFAM" id="SSF53335">
    <property type="entry name" value="S-adenosyl-L-methionine-dependent methyltransferases"/>
    <property type="match status" value="1"/>
</dbReference>
<dbReference type="Proteomes" id="UP000249619">
    <property type="component" value="Unassembled WGS sequence"/>
</dbReference>
<protein>
    <submittedName>
        <fullName evidence="5">Sterigmatocystin 8-o-methyltransferase</fullName>
    </submittedName>
</protein>